<reference evidence="2" key="1">
    <citation type="submission" date="2012-09" db="EMBL/GenBank/DDBJ databases">
        <title>Genome sequencing and comparative transcriptomics of race 1 and race 4 of banana pathogen: Fusarium oxysporum f. sp. cubense.</title>
        <authorList>
            <person name="Fang X."/>
            <person name="Huang J."/>
        </authorList>
    </citation>
    <scope>NUCLEOTIDE SEQUENCE [LARGE SCALE GENOMIC DNA]</scope>
    <source>
        <strain evidence="2">race 1</strain>
    </source>
</reference>
<dbReference type="EMBL" id="KB730127">
    <property type="protein sequence ID" value="ENH71974.1"/>
    <property type="molecule type" value="Genomic_DNA"/>
</dbReference>
<feature type="non-terminal residue" evidence="1">
    <location>
        <position position="1"/>
    </location>
</feature>
<dbReference type="VEuPathDB" id="FungiDB:FOC1_g10000610"/>
<gene>
    <name evidence="1" type="ORF">FOC1_g10000610</name>
</gene>
<proteinExistence type="predicted"/>
<evidence type="ECO:0000313" key="1">
    <source>
        <dbReference type="EMBL" id="ENH71974.1"/>
    </source>
</evidence>
<name>N4U9X8_FUSC1</name>
<organism evidence="1 2">
    <name type="scientific">Fusarium oxysporum f. sp. cubense (strain race 1)</name>
    <name type="common">Panama disease fungus</name>
    <dbReference type="NCBI Taxonomy" id="1229664"/>
    <lineage>
        <taxon>Eukaryota</taxon>
        <taxon>Fungi</taxon>
        <taxon>Dikarya</taxon>
        <taxon>Ascomycota</taxon>
        <taxon>Pezizomycotina</taxon>
        <taxon>Sordariomycetes</taxon>
        <taxon>Hypocreomycetidae</taxon>
        <taxon>Hypocreales</taxon>
        <taxon>Nectriaceae</taxon>
        <taxon>Fusarium</taxon>
        <taxon>Fusarium oxysporum species complex</taxon>
    </lineage>
</organism>
<dbReference type="HOGENOM" id="CLU_3019839_0_0_1"/>
<reference evidence="2" key="2">
    <citation type="journal article" date="2014" name="PLoS ONE">
        <title>Genome and Transcriptome Analysis of the Fungal Pathogen Fusarium oxysporum f. sp. cubense Causing Banana Vascular Wilt Disease.</title>
        <authorList>
            <person name="Guo L."/>
            <person name="Han L."/>
            <person name="Yang L."/>
            <person name="Zeng H."/>
            <person name="Fan D."/>
            <person name="Zhu Y."/>
            <person name="Feng Y."/>
            <person name="Wang G."/>
            <person name="Peng C."/>
            <person name="Jiang X."/>
            <person name="Zhou D."/>
            <person name="Ni P."/>
            <person name="Liang C."/>
            <person name="Liu L."/>
            <person name="Wang J."/>
            <person name="Mao C."/>
            <person name="Fang X."/>
            <person name="Peng M."/>
            <person name="Huang J."/>
        </authorList>
    </citation>
    <scope>NUCLEOTIDE SEQUENCE [LARGE SCALE GENOMIC DNA]</scope>
    <source>
        <strain evidence="2">race 1</strain>
    </source>
</reference>
<sequence length="56" mass="6814">SQMHRFSVEEIQPRDYPPCQRRSGLRLCTLFKSLYQRALLLQKNWDCFLLHNYEAI</sequence>
<dbReference type="AlphaFoldDB" id="N4U9X8"/>
<protein>
    <submittedName>
        <fullName evidence="1">Uncharacterized protein</fullName>
    </submittedName>
</protein>
<evidence type="ECO:0000313" key="2">
    <source>
        <dbReference type="Proteomes" id="UP000016928"/>
    </source>
</evidence>
<dbReference type="Proteomes" id="UP000016928">
    <property type="component" value="Unassembled WGS sequence"/>
</dbReference>
<accession>N4U9X8</accession>